<evidence type="ECO:0000313" key="1">
    <source>
        <dbReference type="EMBL" id="MFC5666508.1"/>
    </source>
</evidence>
<dbReference type="GO" id="GO:0016301">
    <property type="term" value="F:kinase activity"/>
    <property type="evidence" value="ECO:0007669"/>
    <property type="project" value="UniProtKB-KW"/>
</dbReference>
<dbReference type="RefSeq" id="WP_380228190.1">
    <property type="nucleotide sequence ID" value="NZ_JBHSOF010000041.1"/>
</dbReference>
<comment type="caution">
    <text evidence="1">The sequence shown here is derived from an EMBL/GenBank/DDBJ whole genome shotgun (WGS) entry which is preliminary data.</text>
</comment>
<keyword evidence="2" id="KW-1185">Reference proteome</keyword>
<dbReference type="SUPFAM" id="SSF56112">
    <property type="entry name" value="Protein kinase-like (PK-like)"/>
    <property type="match status" value="1"/>
</dbReference>
<reference evidence="2" key="1">
    <citation type="journal article" date="2019" name="Int. J. Syst. Evol. Microbiol.">
        <title>The Global Catalogue of Microorganisms (GCM) 10K type strain sequencing project: providing services to taxonomists for standard genome sequencing and annotation.</title>
        <authorList>
            <consortium name="The Broad Institute Genomics Platform"/>
            <consortium name="The Broad Institute Genome Sequencing Center for Infectious Disease"/>
            <person name="Wu L."/>
            <person name="Ma J."/>
        </authorList>
    </citation>
    <scope>NUCLEOTIDE SEQUENCE [LARGE SCALE GENOMIC DNA]</scope>
    <source>
        <strain evidence="2">CGMCC 4.1437</strain>
    </source>
</reference>
<sequence>MHHPDSTHAARLAAYGSAATRLSLLSDRRLGAVVASASDVGTGIGGRSAELDLDGVRVFVKRVPLTDVETRPENVRSTANLFGLPMFYQYGVGSAGFGAWRELAAHTMTTHWVLTGEFAGFPLMYHWRVLPDSAPEGFLDAFGSIDGAVAHWDGSPAVRARLEAIGRSSHSLVLFLEHVPQTLGGWLHERREATRPDGGSPYAWAAEELARGAAFMSSQGLVHFDAHFRNLLTDGRRIYFTDFGLALSSGFELSAVEERFLSDHRAYDRHYTASHLIRHHLVDRLQEGADPDVFLREWIEGRRPAGVPPELAAVVERHARAAAVLDGFHRRLLSESKRTPFPAVELDRAAGA</sequence>
<organism evidence="1 2">
    <name type="scientific">Kitasatospora misakiensis</name>
    <dbReference type="NCBI Taxonomy" id="67330"/>
    <lineage>
        <taxon>Bacteria</taxon>
        <taxon>Bacillati</taxon>
        <taxon>Actinomycetota</taxon>
        <taxon>Actinomycetes</taxon>
        <taxon>Kitasatosporales</taxon>
        <taxon>Streptomycetaceae</taxon>
        <taxon>Kitasatospora</taxon>
    </lineage>
</organism>
<name>A0ABW0X7H7_9ACTN</name>
<keyword evidence="1" id="KW-0418">Kinase</keyword>
<dbReference type="EMBL" id="JBHSOF010000041">
    <property type="protein sequence ID" value="MFC5666508.1"/>
    <property type="molecule type" value="Genomic_DNA"/>
</dbReference>
<dbReference type="InterPro" id="IPR011009">
    <property type="entry name" value="Kinase-like_dom_sf"/>
</dbReference>
<gene>
    <name evidence="1" type="ORF">ACFP3U_26515</name>
</gene>
<keyword evidence="1" id="KW-0808">Transferase</keyword>
<protein>
    <submittedName>
        <fullName evidence="1">Protein kinase family protein</fullName>
    </submittedName>
</protein>
<proteinExistence type="predicted"/>
<accession>A0ABW0X7H7</accession>
<dbReference type="Gene3D" id="1.10.510.10">
    <property type="entry name" value="Transferase(Phosphotransferase) domain 1"/>
    <property type="match status" value="1"/>
</dbReference>
<dbReference type="Proteomes" id="UP001595975">
    <property type="component" value="Unassembled WGS sequence"/>
</dbReference>
<evidence type="ECO:0000313" key="2">
    <source>
        <dbReference type="Proteomes" id="UP001595975"/>
    </source>
</evidence>